<dbReference type="InterPro" id="IPR030391">
    <property type="entry name" value="MeTrfase_TrmA_CS"/>
</dbReference>
<keyword evidence="1 4" id="KW-0489">Methyltransferase</keyword>
<dbReference type="InterPro" id="IPR010280">
    <property type="entry name" value="U5_MeTrfase_fam"/>
</dbReference>
<dbReference type="SUPFAM" id="SSF53335">
    <property type="entry name" value="S-adenosyl-L-methionine-dependent methyltransferases"/>
    <property type="match status" value="1"/>
</dbReference>
<evidence type="ECO:0000313" key="7">
    <source>
        <dbReference type="Proteomes" id="UP000002430"/>
    </source>
</evidence>
<name>Q1MQU7_LAWIP</name>
<dbReference type="Gene3D" id="2.40.50.140">
    <property type="entry name" value="Nucleic acid-binding proteins"/>
    <property type="match status" value="1"/>
</dbReference>
<feature type="binding site" evidence="4">
    <location>
        <position position="328"/>
    </location>
    <ligand>
        <name>S-adenosyl-L-methionine</name>
        <dbReference type="ChEBI" id="CHEBI:59789"/>
    </ligand>
</feature>
<evidence type="ECO:0000256" key="3">
    <source>
        <dbReference type="ARBA" id="ARBA00022691"/>
    </source>
</evidence>
<dbReference type="Pfam" id="PF01938">
    <property type="entry name" value="TRAM"/>
    <property type="match status" value="1"/>
</dbReference>
<evidence type="ECO:0000259" key="5">
    <source>
        <dbReference type="PROSITE" id="PS50926"/>
    </source>
</evidence>
<reference evidence="6 7" key="1">
    <citation type="submission" date="2005-11" db="EMBL/GenBank/DDBJ databases">
        <title>The complete genome sequence of Lawsonia intracellularis: the causative agent of proliferative enteropathy.</title>
        <authorList>
            <person name="Kaur K."/>
            <person name="Zhang Q."/>
            <person name="Beckler D."/>
            <person name="Munir S."/>
            <person name="Li L."/>
            <person name="Kinsley K."/>
            <person name="Herron L."/>
            <person name="Peterson A."/>
            <person name="May B."/>
            <person name="Singh S."/>
            <person name="Gebhart C."/>
            <person name="Kapur V."/>
        </authorList>
    </citation>
    <scope>NUCLEOTIDE SEQUENCE [LARGE SCALE GENOMIC DNA]</scope>
    <source>
        <strain evidence="6 7">PHE/MN1-00</strain>
    </source>
</reference>
<dbReference type="KEGG" id="lip:LI0576"/>
<gene>
    <name evidence="6" type="primary">trmA</name>
    <name evidence="6" type="ordered locus">LI0576</name>
</gene>
<feature type="binding site" evidence="4">
    <location>
        <position position="349"/>
    </location>
    <ligand>
        <name>S-adenosyl-L-methionine</name>
        <dbReference type="ChEBI" id="CHEBI:59789"/>
    </ligand>
</feature>
<evidence type="ECO:0000256" key="4">
    <source>
        <dbReference type="PROSITE-ProRule" id="PRU01024"/>
    </source>
</evidence>
<dbReference type="STRING" id="363253.LI0576"/>
<dbReference type="PANTHER" id="PTHR11061:SF30">
    <property type="entry name" value="TRNA (URACIL(54)-C(5))-METHYLTRANSFERASE"/>
    <property type="match status" value="1"/>
</dbReference>
<dbReference type="SUPFAM" id="SSF50249">
    <property type="entry name" value="Nucleic acid-binding proteins"/>
    <property type="match status" value="1"/>
</dbReference>
<proteinExistence type="inferred from homology"/>
<dbReference type="Gene3D" id="2.40.50.1070">
    <property type="match status" value="1"/>
</dbReference>
<sequence length="470" mass="53479">MNNNKKDMNYLQHQLVLDITSIVSDGRGLGRFENKVVFVPHTVPGQKVLVNITSVHSKFLEGEVKQIIKPSKYEREPICIHAIQCGGCTWQHIQYKHQIIWKKQIIQDALERIGKVNNPVILDVIPSPCEWRYRNKMVFAFAPSPCLSTVLLGLKRVDSHEVIPVTDCLLQSKNTMKIVEIVRHWVRHEQTSLEKKILTLKYFRFLIIRETITGDILVELIVNKKNTLIENKFDEQALGKRLAQCLKGVEAIKGIILSRRTQVSDIAYSEYIIWHEGERFLEEQVGDIVLSRGNDNFFQINTKATEILYSKILSMAQLTGKELVWDLYTGVGSIALFLAPFSLKVIGVESIAASINLANKNRLSLGYTNCSFIQDDAFSFIRSQIQKGITPDIVIVDPPRAGLDKKVIELLIRLAPRRCIYVSCNPGTFARDIAMLSPHFVIQQTQPVDLFPHTPHVETVSYLLYNNAFS</sequence>
<dbReference type="HOGENOM" id="CLU_014689_7_0_7"/>
<dbReference type="EMBL" id="AM180252">
    <property type="protein sequence ID" value="CAJ54630.1"/>
    <property type="molecule type" value="Genomic_DNA"/>
</dbReference>
<feature type="binding site" evidence="4">
    <location>
        <position position="299"/>
    </location>
    <ligand>
        <name>S-adenosyl-L-methionine</name>
        <dbReference type="ChEBI" id="CHEBI:59789"/>
    </ligand>
</feature>
<dbReference type="PANTHER" id="PTHR11061">
    <property type="entry name" value="RNA M5U METHYLTRANSFERASE"/>
    <property type="match status" value="1"/>
</dbReference>
<dbReference type="NCBIfam" id="TIGR00479">
    <property type="entry name" value="rumA"/>
    <property type="match status" value="1"/>
</dbReference>
<organism evidence="6 7">
    <name type="scientific">Lawsonia intracellularis (strain PHE/MN1-00)</name>
    <dbReference type="NCBI Taxonomy" id="363253"/>
    <lineage>
        <taxon>Bacteria</taxon>
        <taxon>Pseudomonadati</taxon>
        <taxon>Thermodesulfobacteriota</taxon>
        <taxon>Desulfovibrionia</taxon>
        <taxon>Desulfovibrionales</taxon>
        <taxon>Desulfovibrionaceae</taxon>
        <taxon>Lawsonia</taxon>
    </lineage>
</organism>
<evidence type="ECO:0000256" key="2">
    <source>
        <dbReference type="ARBA" id="ARBA00022679"/>
    </source>
</evidence>
<feature type="binding site" evidence="4">
    <location>
        <position position="397"/>
    </location>
    <ligand>
        <name>S-adenosyl-L-methionine</name>
        <dbReference type="ChEBI" id="CHEBI:59789"/>
    </ligand>
</feature>
<keyword evidence="2 4" id="KW-0808">Transferase</keyword>
<dbReference type="AlphaFoldDB" id="Q1MQU7"/>
<dbReference type="CDD" id="cd02440">
    <property type="entry name" value="AdoMet_MTases"/>
    <property type="match status" value="1"/>
</dbReference>
<dbReference type="GO" id="GO:0070041">
    <property type="term" value="F:rRNA (uridine-C5-)-methyltransferase activity"/>
    <property type="evidence" value="ECO:0007669"/>
    <property type="project" value="TreeGrafter"/>
</dbReference>
<dbReference type="PROSITE" id="PS01231">
    <property type="entry name" value="TRMA_2"/>
    <property type="match status" value="1"/>
</dbReference>
<dbReference type="Proteomes" id="UP000002430">
    <property type="component" value="Chromosome"/>
</dbReference>
<feature type="active site" description="Nucleophile" evidence="4">
    <location>
        <position position="424"/>
    </location>
</feature>
<dbReference type="InterPro" id="IPR002792">
    <property type="entry name" value="TRAM_dom"/>
</dbReference>
<comment type="similarity">
    <text evidence="4">Belongs to the class I-like SAM-binding methyltransferase superfamily. RNA M5U methyltransferase family.</text>
</comment>
<keyword evidence="3 4" id="KW-0949">S-adenosyl-L-methionine</keyword>
<dbReference type="Pfam" id="PF05958">
    <property type="entry name" value="tRNA_U5-meth_tr"/>
    <property type="match status" value="1"/>
</dbReference>
<dbReference type="Gene3D" id="3.40.50.150">
    <property type="entry name" value="Vaccinia Virus protein VP39"/>
    <property type="match status" value="1"/>
</dbReference>
<accession>Q1MQU7</accession>
<dbReference type="OrthoDB" id="9804590at2"/>
<dbReference type="PROSITE" id="PS51687">
    <property type="entry name" value="SAM_MT_RNA_M5U"/>
    <property type="match status" value="1"/>
</dbReference>
<dbReference type="InterPro" id="IPR029063">
    <property type="entry name" value="SAM-dependent_MTases_sf"/>
</dbReference>
<keyword evidence="7" id="KW-1185">Reference proteome</keyword>
<evidence type="ECO:0000313" key="6">
    <source>
        <dbReference type="EMBL" id="CAJ54630.1"/>
    </source>
</evidence>
<protein>
    <submittedName>
        <fullName evidence="6">Similar to RNA methyltransferase</fullName>
    </submittedName>
</protein>
<dbReference type="GO" id="GO:0070475">
    <property type="term" value="P:rRNA base methylation"/>
    <property type="evidence" value="ECO:0007669"/>
    <property type="project" value="TreeGrafter"/>
</dbReference>
<evidence type="ECO:0000256" key="1">
    <source>
        <dbReference type="ARBA" id="ARBA00022603"/>
    </source>
</evidence>
<feature type="domain" description="TRAM" evidence="5">
    <location>
        <begin position="8"/>
        <end position="66"/>
    </location>
</feature>
<dbReference type="eggNOG" id="COG2265">
    <property type="taxonomic scope" value="Bacteria"/>
</dbReference>
<dbReference type="PROSITE" id="PS50926">
    <property type="entry name" value="TRAM"/>
    <property type="match status" value="1"/>
</dbReference>
<dbReference type="InterPro" id="IPR012340">
    <property type="entry name" value="NA-bd_OB-fold"/>
</dbReference>